<evidence type="ECO:0000259" key="7">
    <source>
        <dbReference type="Pfam" id="PF00892"/>
    </source>
</evidence>
<dbReference type="InterPro" id="IPR051258">
    <property type="entry name" value="Diverse_Substrate_Transporter"/>
</dbReference>
<dbReference type="PANTHER" id="PTHR42920:SF5">
    <property type="entry name" value="EAMA DOMAIN-CONTAINING PROTEIN"/>
    <property type="match status" value="1"/>
</dbReference>
<feature type="transmembrane region" description="Helical" evidence="6">
    <location>
        <begin position="175"/>
        <end position="198"/>
    </location>
</feature>
<feature type="domain" description="EamA" evidence="7">
    <location>
        <begin position="12"/>
        <end position="136"/>
    </location>
</feature>
<feature type="domain" description="EamA" evidence="7">
    <location>
        <begin position="144"/>
        <end position="276"/>
    </location>
</feature>
<dbReference type="Pfam" id="PF00892">
    <property type="entry name" value="EamA"/>
    <property type="match status" value="2"/>
</dbReference>
<keyword evidence="3 6" id="KW-0812">Transmembrane</keyword>
<keyword evidence="5 6" id="KW-0472">Membrane</keyword>
<evidence type="ECO:0000313" key="9">
    <source>
        <dbReference type="Proteomes" id="UP000178570"/>
    </source>
</evidence>
<comment type="subcellular location">
    <subcellularLocation>
        <location evidence="1">Cell membrane</location>
        <topology evidence="1">Multi-pass membrane protein</topology>
    </subcellularLocation>
</comment>
<evidence type="ECO:0000256" key="2">
    <source>
        <dbReference type="ARBA" id="ARBA00022475"/>
    </source>
</evidence>
<feature type="transmembrane region" description="Helical" evidence="6">
    <location>
        <begin position="236"/>
        <end position="255"/>
    </location>
</feature>
<sequence length="282" mass="30809">MKNKELKATIEILIATAIWGTSFFIIKDLVVNVSPTVLVGYRFLLAALLFGGIGIFYRKNLFHHCNIGILMGFIYSLAYIFQTIGMQTTSSANSSFITGLFVLTTPVFSYFFFKTIPSKKFFIALILAATGLWILTGGISKMSFGDMITLVVPVAVGLYTVLVQKYIKNIDLISLLFQQSLVIGLVALSMGLIIGANFVLADSMVWSAIVYLAVFPAALSTFLQIKAQKHISANKVGLITSLEPVFASLFAWTLGGELMNINIIVGGVLILIATVINEIRLR</sequence>
<dbReference type="Proteomes" id="UP000178570">
    <property type="component" value="Unassembled WGS sequence"/>
</dbReference>
<dbReference type="STRING" id="1797529.A2570_00020"/>
<evidence type="ECO:0000256" key="3">
    <source>
        <dbReference type="ARBA" id="ARBA00022692"/>
    </source>
</evidence>
<proteinExistence type="predicted"/>
<keyword evidence="2" id="KW-1003">Cell membrane</keyword>
<evidence type="ECO:0000256" key="4">
    <source>
        <dbReference type="ARBA" id="ARBA00022989"/>
    </source>
</evidence>
<feature type="transmembrane region" description="Helical" evidence="6">
    <location>
        <begin position="64"/>
        <end position="84"/>
    </location>
</feature>
<feature type="transmembrane region" description="Helical" evidence="6">
    <location>
        <begin position="120"/>
        <end position="139"/>
    </location>
</feature>
<name>A0A1G1XMX4_9BACT</name>
<feature type="transmembrane region" description="Helical" evidence="6">
    <location>
        <begin position="96"/>
        <end position="113"/>
    </location>
</feature>
<reference evidence="8 9" key="1">
    <citation type="journal article" date="2016" name="Nat. Commun.">
        <title>Thousands of microbial genomes shed light on interconnected biogeochemical processes in an aquifer system.</title>
        <authorList>
            <person name="Anantharaman K."/>
            <person name="Brown C.T."/>
            <person name="Hug L.A."/>
            <person name="Sharon I."/>
            <person name="Castelle C.J."/>
            <person name="Probst A.J."/>
            <person name="Thomas B.C."/>
            <person name="Singh A."/>
            <person name="Wilkins M.J."/>
            <person name="Karaoz U."/>
            <person name="Brodie E.L."/>
            <person name="Williams K.H."/>
            <person name="Hubbard S.S."/>
            <person name="Banfield J.F."/>
        </authorList>
    </citation>
    <scope>NUCLEOTIDE SEQUENCE [LARGE SCALE GENOMIC DNA]</scope>
</reference>
<feature type="transmembrane region" description="Helical" evidence="6">
    <location>
        <begin position="39"/>
        <end position="57"/>
    </location>
</feature>
<evidence type="ECO:0000313" key="8">
    <source>
        <dbReference type="EMBL" id="OGY41016.1"/>
    </source>
</evidence>
<evidence type="ECO:0000256" key="5">
    <source>
        <dbReference type="ARBA" id="ARBA00023136"/>
    </source>
</evidence>
<feature type="transmembrane region" description="Helical" evidence="6">
    <location>
        <begin position="204"/>
        <end position="224"/>
    </location>
</feature>
<dbReference type="InterPro" id="IPR037185">
    <property type="entry name" value="EmrE-like"/>
</dbReference>
<dbReference type="AlphaFoldDB" id="A0A1G1XMX4"/>
<feature type="transmembrane region" description="Helical" evidence="6">
    <location>
        <begin position="145"/>
        <end position="163"/>
    </location>
</feature>
<evidence type="ECO:0000256" key="1">
    <source>
        <dbReference type="ARBA" id="ARBA00004651"/>
    </source>
</evidence>
<dbReference type="PANTHER" id="PTHR42920">
    <property type="entry name" value="OS03G0707200 PROTEIN-RELATED"/>
    <property type="match status" value="1"/>
</dbReference>
<gene>
    <name evidence="8" type="ORF">A2570_00020</name>
</gene>
<accession>A0A1G1XMX4</accession>
<dbReference type="InterPro" id="IPR000620">
    <property type="entry name" value="EamA_dom"/>
</dbReference>
<protein>
    <recommendedName>
        <fullName evidence="7">EamA domain-containing protein</fullName>
    </recommendedName>
</protein>
<organism evidence="8 9">
    <name type="scientific">Candidatus Brennerbacteria bacterium RIFOXYD1_FULL_41_16</name>
    <dbReference type="NCBI Taxonomy" id="1797529"/>
    <lineage>
        <taxon>Bacteria</taxon>
        <taxon>Candidatus Brenneribacteriota</taxon>
    </lineage>
</organism>
<feature type="transmembrane region" description="Helical" evidence="6">
    <location>
        <begin position="261"/>
        <end position="279"/>
    </location>
</feature>
<dbReference type="GO" id="GO:0005886">
    <property type="term" value="C:plasma membrane"/>
    <property type="evidence" value="ECO:0007669"/>
    <property type="project" value="UniProtKB-SubCell"/>
</dbReference>
<comment type="caution">
    <text evidence="8">The sequence shown here is derived from an EMBL/GenBank/DDBJ whole genome shotgun (WGS) entry which is preliminary data.</text>
</comment>
<evidence type="ECO:0000256" key="6">
    <source>
        <dbReference type="SAM" id="Phobius"/>
    </source>
</evidence>
<feature type="transmembrane region" description="Helical" evidence="6">
    <location>
        <begin position="12"/>
        <end position="33"/>
    </location>
</feature>
<dbReference type="SUPFAM" id="SSF103481">
    <property type="entry name" value="Multidrug resistance efflux transporter EmrE"/>
    <property type="match status" value="2"/>
</dbReference>
<dbReference type="EMBL" id="MHHY01000001">
    <property type="protein sequence ID" value="OGY41016.1"/>
    <property type="molecule type" value="Genomic_DNA"/>
</dbReference>
<keyword evidence="4 6" id="KW-1133">Transmembrane helix</keyword>